<evidence type="ECO:0000313" key="2">
    <source>
        <dbReference type="Proteomes" id="UP000182204"/>
    </source>
</evidence>
<sequence length="376" mass="43568">MGINKEKAMIYPFDSEFAPIIRHRNLLKDYEITKLVSVNGWALVSEDSSVADGSKTTEIEVTADFSKALSSCDTVIISDSYMKADFKEIIYPKIVEAVQNNKNIVCTVKLEKKMLNNIKVMCESRKVNFSYCVCEQKYNILNMEAVQLEKIQTPIIFVLGTGDRSGKFEIQLSLRENLMQMGYKVSQVGSRNYCELMDFHSFPQFMYSTEITEEEKVIYFNNFIKDIELNDNSDVIIIGVPGGIMPFNDKYTNGFGILAYEISQAVKPDAAVFTTLYEDYNKEYFESIDNTIKYKFGFEIDCYNLSNIQFDWMKLENLNEQFYITLDYNFISKKKDKLNSYKLNKPIYNILEEKGNADMAQYLINRLSEDENYNIV</sequence>
<reference evidence="1 2" key="1">
    <citation type="submission" date="2015-11" db="EMBL/GenBank/DDBJ databases">
        <authorList>
            <person name="Hill K.K."/>
            <person name="Shirey T.B."/>
            <person name="Raphael B."/>
            <person name="Daligault H.E."/>
            <person name="Davenport K.W."/>
            <person name="Bruce D.C."/>
            <person name="Foley B.T."/>
            <person name="Johnson S.L."/>
        </authorList>
    </citation>
    <scope>NUCLEOTIDE SEQUENCE [LARGE SCALE GENOMIC DNA]</scope>
    <source>
        <strain evidence="1 2">CDC_1632</strain>
    </source>
</reference>
<dbReference type="Gene3D" id="3.40.50.300">
    <property type="entry name" value="P-loop containing nucleotide triphosphate hydrolases"/>
    <property type="match status" value="1"/>
</dbReference>
<proteinExistence type="predicted"/>
<dbReference type="AlphaFoldDB" id="A0A1L3NCL2"/>
<dbReference type="InterPro" id="IPR027417">
    <property type="entry name" value="P-loop_NTPase"/>
</dbReference>
<name>A0A1L3NCL2_CLOSG</name>
<dbReference type="SUPFAM" id="SSF52540">
    <property type="entry name" value="P-loop containing nucleoside triphosphate hydrolases"/>
    <property type="match status" value="1"/>
</dbReference>
<dbReference type="RefSeq" id="WP_072586851.1">
    <property type="nucleotide sequence ID" value="NZ_CP013243.1"/>
</dbReference>
<dbReference type="Proteomes" id="UP000182204">
    <property type="component" value="Chromosome"/>
</dbReference>
<evidence type="ECO:0008006" key="3">
    <source>
        <dbReference type="Google" id="ProtNLM"/>
    </source>
</evidence>
<evidence type="ECO:0000313" key="1">
    <source>
        <dbReference type="EMBL" id="APH13864.1"/>
    </source>
</evidence>
<protein>
    <recommendedName>
        <fullName evidence="3">TIGR04066 family peptide maturation system protein</fullName>
    </recommendedName>
</protein>
<accession>A0A1L3NCL2</accession>
<organism evidence="1 2">
    <name type="scientific">Clostridium sporogenes</name>
    <dbReference type="NCBI Taxonomy" id="1509"/>
    <lineage>
        <taxon>Bacteria</taxon>
        <taxon>Bacillati</taxon>
        <taxon>Bacillota</taxon>
        <taxon>Clostridia</taxon>
        <taxon>Eubacteriales</taxon>
        <taxon>Clostridiaceae</taxon>
        <taxon>Clostridium</taxon>
    </lineage>
</organism>
<dbReference type="EMBL" id="CP013243">
    <property type="protein sequence ID" value="APH13864.1"/>
    <property type="molecule type" value="Genomic_DNA"/>
</dbReference>
<dbReference type="NCBIfam" id="TIGR04066">
    <property type="entry name" value="nat_prod_clost"/>
    <property type="match status" value="1"/>
</dbReference>
<dbReference type="InterPro" id="IPR023823">
    <property type="entry name" value="CHP04066_peptide_maturation"/>
</dbReference>
<gene>
    <name evidence="1" type="ORF">NPD5_3608</name>
</gene>
<dbReference type="eggNOG" id="COG3367">
    <property type="taxonomic scope" value="Bacteria"/>
</dbReference>